<protein>
    <submittedName>
        <fullName evidence="1">Uncharacterized protein</fullName>
    </submittedName>
</protein>
<dbReference type="EMBL" id="JBHUHD010000001">
    <property type="protein sequence ID" value="MFD2142158.1"/>
    <property type="molecule type" value="Genomic_DNA"/>
</dbReference>
<comment type="caution">
    <text evidence="1">The sequence shown here is derived from an EMBL/GenBank/DDBJ whole genome shotgun (WGS) entry which is preliminary data.</text>
</comment>
<accession>A0ABW4Z1M4</accession>
<reference evidence="2" key="1">
    <citation type="journal article" date="2019" name="Int. J. Syst. Evol. Microbiol.">
        <title>The Global Catalogue of Microorganisms (GCM) 10K type strain sequencing project: providing services to taxonomists for standard genome sequencing and annotation.</title>
        <authorList>
            <consortium name="The Broad Institute Genomics Platform"/>
            <consortium name="The Broad Institute Genome Sequencing Center for Infectious Disease"/>
            <person name="Wu L."/>
            <person name="Ma J."/>
        </authorList>
    </citation>
    <scope>NUCLEOTIDE SEQUENCE [LARGE SCALE GENOMIC DNA]</scope>
    <source>
        <strain evidence="2">CCM 7435</strain>
    </source>
</reference>
<keyword evidence="2" id="KW-1185">Reference proteome</keyword>
<dbReference type="RefSeq" id="WP_213351455.1">
    <property type="nucleotide sequence ID" value="NZ_JAHBGB010000006.1"/>
</dbReference>
<proteinExistence type="predicted"/>
<sequence>MNRSVLYAVIAVLVVVAGVFAYQAYQRDQNTLQIEVGPKGVKVDPPG</sequence>
<evidence type="ECO:0000313" key="1">
    <source>
        <dbReference type="EMBL" id="MFD2142158.1"/>
    </source>
</evidence>
<evidence type="ECO:0000313" key="2">
    <source>
        <dbReference type="Proteomes" id="UP001597299"/>
    </source>
</evidence>
<organism evidence="1 2">
    <name type="scientific">Ancylobacter oerskovii</name>
    <dbReference type="NCBI Taxonomy" id="459519"/>
    <lineage>
        <taxon>Bacteria</taxon>
        <taxon>Pseudomonadati</taxon>
        <taxon>Pseudomonadota</taxon>
        <taxon>Alphaproteobacteria</taxon>
        <taxon>Hyphomicrobiales</taxon>
        <taxon>Xanthobacteraceae</taxon>
        <taxon>Ancylobacter</taxon>
    </lineage>
</organism>
<gene>
    <name evidence="1" type="ORF">ACFSNC_17250</name>
</gene>
<dbReference type="Proteomes" id="UP001597299">
    <property type="component" value="Unassembled WGS sequence"/>
</dbReference>
<name>A0ABW4Z1M4_9HYPH</name>